<evidence type="ECO:0000259" key="6">
    <source>
        <dbReference type="Pfam" id="PF07685"/>
    </source>
</evidence>
<dbReference type="EMBL" id="LR130778">
    <property type="protein sequence ID" value="VDN46568.1"/>
    <property type="molecule type" value="Genomic_DNA"/>
</dbReference>
<dbReference type="GO" id="GO:0015420">
    <property type="term" value="F:ABC-type vitamin B12 transporter activity"/>
    <property type="evidence" value="ECO:0007669"/>
    <property type="project" value="UniProtKB-UniRule"/>
</dbReference>
<comment type="similarity">
    <text evidence="4">Belongs to the CobB/CobQ family. CobQ subfamily.</text>
</comment>
<dbReference type="InterPro" id="IPR002586">
    <property type="entry name" value="CobQ/CobB/MinD/ParA_Nub-bd_dom"/>
</dbReference>
<evidence type="ECO:0000313" key="8">
    <source>
        <dbReference type="Proteomes" id="UP000279029"/>
    </source>
</evidence>
<feature type="domain" description="CobQ/CobB/MinD/ParA nucleotide binding" evidence="5">
    <location>
        <begin position="5"/>
        <end position="226"/>
    </location>
</feature>
<dbReference type="UniPathway" id="UPA00148"/>
<dbReference type="GO" id="GO:0009236">
    <property type="term" value="P:cobalamin biosynthetic process"/>
    <property type="evidence" value="ECO:0007669"/>
    <property type="project" value="UniProtKB-UniRule"/>
</dbReference>
<dbReference type="InterPro" id="IPR033949">
    <property type="entry name" value="CobQ_GATase1"/>
</dbReference>
<proteinExistence type="inferred from homology"/>
<dbReference type="Proteomes" id="UP000279029">
    <property type="component" value="Chromosome"/>
</dbReference>
<gene>
    <name evidence="4 7" type="primary">cobQ</name>
    <name evidence="7" type="ORF">PATL70BA_0701</name>
</gene>
<keyword evidence="2 4" id="KW-0169">Cobalamin biosynthesis</keyword>
<feature type="domain" description="CobB/CobQ-like glutamine amidotransferase" evidence="6">
    <location>
        <begin position="250"/>
        <end position="440"/>
    </location>
</feature>
<dbReference type="PROSITE" id="PS51274">
    <property type="entry name" value="GATASE_COBBQ"/>
    <property type="match status" value="1"/>
</dbReference>
<dbReference type="InterPro" id="IPR004459">
    <property type="entry name" value="CobQ_synth"/>
</dbReference>
<evidence type="ECO:0000256" key="4">
    <source>
        <dbReference type="HAMAP-Rule" id="MF_00028"/>
    </source>
</evidence>
<name>A0A3P7PCE5_9FIRM</name>
<dbReference type="KEGG" id="cbar:PATL70BA_0701"/>
<keyword evidence="3 4" id="KW-0315">Glutamine amidotransferase</keyword>
<evidence type="ECO:0000259" key="5">
    <source>
        <dbReference type="Pfam" id="PF01656"/>
    </source>
</evidence>
<dbReference type="OrthoDB" id="9808302at2"/>
<evidence type="ECO:0000256" key="1">
    <source>
        <dbReference type="ARBA" id="ARBA00004953"/>
    </source>
</evidence>
<dbReference type="NCBIfam" id="NF001989">
    <property type="entry name" value="PRK00784.1"/>
    <property type="match status" value="1"/>
</dbReference>
<dbReference type="RefSeq" id="WP_125136056.1">
    <property type="nucleotide sequence ID" value="NZ_LR130778.1"/>
</dbReference>
<feature type="active site" description="Nucleophile" evidence="4">
    <location>
        <position position="329"/>
    </location>
</feature>
<reference evidence="7 8" key="1">
    <citation type="submission" date="2018-09" db="EMBL/GenBank/DDBJ databases">
        <authorList>
            <person name="Postec A."/>
        </authorList>
    </citation>
    <scope>NUCLEOTIDE SEQUENCE [LARGE SCALE GENOMIC DNA]</scope>
    <source>
        <strain evidence="7">70B-A</strain>
    </source>
</reference>
<dbReference type="SUPFAM" id="SSF52317">
    <property type="entry name" value="Class I glutamine amidotransferase-like"/>
    <property type="match status" value="1"/>
</dbReference>
<evidence type="ECO:0000256" key="2">
    <source>
        <dbReference type="ARBA" id="ARBA00022573"/>
    </source>
</evidence>
<dbReference type="InterPro" id="IPR047045">
    <property type="entry name" value="CobQ_N"/>
</dbReference>
<evidence type="ECO:0000313" key="7">
    <source>
        <dbReference type="EMBL" id="VDN46568.1"/>
    </source>
</evidence>
<dbReference type="CDD" id="cd01750">
    <property type="entry name" value="GATase1_CobQ"/>
    <property type="match status" value="1"/>
</dbReference>
<dbReference type="Pfam" id="PF01656">
    <property type="entry name" value="CbiA"/>
    <property type="match status" value="1"/>
</dbReference>
<organism evidence="7 8">
    <name type="scientific">Petrocella atlantisensis</name>
    <dbReference type="NCBI Taxonomy" id="2173034"/>
    <lineage>
        <taxon>Bacteria</taxon>
        <taxon>Bacillati</taxon>
        <taxon>Bacillota</taxon>
        <taxon>Clostridia</taxon>
        <taxon>Lachnospirales</taxon>
        <taxon>Vallitaleaceae</taxon>
        <taxon>Petrocella</taxon>
    </lineage>
</organism>
<dbReference type="HAMAP" id="MF_00028">
    <property type="entry name" value="CobQ"/>
    <property type="match status" value="1"/>
</dbReference>
<comment type="function">
    <text evidence="4">Catalyzes amidations at positions B, D, E, and G on adenosylcobyrinic A,C-diamide. NH(2) groups are provided by glutamine, and one molecule of ATP is hydrogenolyzed for each amidation.</text>
</comment>
<dbReference type="PANTHER" id="PTHR21343:SF1">
    <property type="entry name" value="COBYRIC ACID SYNTHASE"/>
    <property type="match status" value="1"/>
</dbReference>
<dbReference type="InterPro" id="IPR027417">
    <property type="entry name" value="P-loop_NTPase"/>
</dbReference>
<dbReference type="CDD" id="cd05389">
    <property type="entry name" value="CobQ_N"/>
    <property type="match status" value="1"/>
</dbReference>
<dbReference type="AlphaFoldDB" id="A0A3P7PCE5"/>
<keyword evidence="8" id="KW-1185">Reference proteome</keyword>
<sequence>MAKNIMFQGTGSTVGKSVITAALCRIFNDEGYRVAPFKSQNMALNAYVTKEGKEMGRAQVVQAEAARIEPHVSMNPILLKPTSDMGSQVIVGGEVYMNLSASDYYTHKEALMAEVRKAYKMLDEAYEIIVIEGAGSPAEINLRKNDIVNMGLAEEIDTPVILIGDIDKGGVFASIYGTYMLLSPSEQKRIKGYIINKFRGDVKLLEPGIEMFYERLPIPCLGVIPFERIDVDDEDSVTQRFVSRNTSPIQIGVVRLPYLSNFTDFTPFELEPDVGVQYIVTQDDFEKSDIIILPGSKSTIKDLDYIKGIGMDQWIKEAHRQGKMIIGICGGYQMLGQEIKDPLYVETNRDYIEGLGLLEMTTTMMKNKTTVQSEGVILNCPTGVKDTNHKVKGYEIHMGESTYSENMRPFLRLNDHLDGCMNETGTVCGTYLHGLFDMDSFRHELLTTIRNKKAIEQQEVRNYAQLKDEAYDYLANLVKQHLDMDQIKAIVGIP</sequence>
<dbReference type="Gene3D" id="3.40.50.880">
    <property type="match status" value="1"/>
</dbReference>
<dbReference type="PANTHER" id="PTHR21343">
    <property type="entry name" value="DETHIOBIOTIN SYNTHETASE"/>
    <property type="match status" value="1"/>
</dbReference>
<feature type="active site" evidence="4">
    <location>
        <position position="433"/>
    </location>
</feature>
<dbReference type="Gene3D" id="3.40.50.300">
    <property type="entry name" value="P-loop containing nucleotide triphosphate hydrolases"/>
    <property type="match status" value="1"/>
</dbReference>
<dbReference type="SUPFAM" id="SSF52540">
    <property type="entry name" value="P-loop containing nucleoside triphosphate hydrolases"/>
    <property type="match status" value="1"/>
</dbReference>
<accession>A0A3P7PCE5</accession>
<protein>
    <recommendedName>
        <fullName evidence="4">Cobyric acid synthase</fullName>
    </recommendedName>
</protein>
<dbReference type="Pfam" id="PF07685">
    <property type="entry name" value="GATase_3"/>
    <property type="match status" value="1"/>
</dbReference>
<dbReference type="InterPro" id="IPR011698">
    <property type="entry name" value="GATase_3"/>
</dbReference>
<dbReference type="NCBIfam" id="TIGR00313">
    <property type="entry name" value="cobQ"/>
    <property type="match status" value="1"/>
</dbReference>
<dbReference type="GO" id="GO:0003824">
    <property type="term" value="F:catalytic activity"/>
    <property type="evidence" value="ECO:0007669"/>
    <property type="project" value="InterPro"/>
</dbReference>
<comment type="pathway">
    <text evidence="1 4">Cofactor biosynthesis; adenosylcobalamin biosynthesis.</text>
</comment>
<evidence type="ECO:0000256" key="3">
    <source>
        <dbReference type="ARBA" id="ARBA00022962"/>
    </source>
</evidence>
<dbReference type="InterPro" id="IPR029062">
    <property type="entry name" value="Class_I_gatase-like"/>
</dbReference>